<dbReference type="EMBL" id="CP032485">
    <property type="protein sequence ID" value="QDH24466.1"/>
    <property type="molecule type" value="Genomic_DNA"/>
</dbReference>
<feature type="transmembrane region" description="Helical" evidence="1">
    <location>
        <begin position="149"/>
        <end position="168"/>
    </location>
</feature>
<dbReference type="InterPro" id="IPR000620">
    <property type="entry name" value="EamA_dom"/>
</dbReference>
<protein>
    <submittedName>
        <fullName evidence="3">EamA family transporter</fullName>
    </submittedName>
</protein>
<dbReference type="RefSeq" id="WP_141492311.1">
    <property type="nucleotide sequence ID" value="NZ_CP032485.1"/>
</dbReference>
<feature type="transmembrane region" description="Helical" evidence="1">
    <location>
        <begin position="265"/>
        <end position="285"/>
    </location>
</feature>
<feature type="transmembrane region" description="Helical" evidence="1">
    <location>
        <begin position="180"/>
        <end position="201"/>
    </location>
</feature>
<keyword evidence="1" id="KW-0812">Transmembrane</keyword>
<evidence type="ECO:0000256" key="1">
    <source>
        <dbReference type="SAM" id="Phobius"/>
    </source>
</evidence>
<keyword evidence="4" id="KW-1185">Reference proteome</keyword>
<dbReference type="Pfam" id="PF00892">
    <property type="entry name" value="EamA"/>
    <property type="match status" value="1"/>
</dbReference>
<sequence length="290" mass="30328">MMTFDSLERDKPAVLGAGFIVCSLIAQNIGAAFAKHLFLSVGPYGVAVLRIGLSAILLLALRRPWRRSIPQGIWPYVVLYGVMLGVMNSAIYQAFARIPLGVALGIEVSGPVLLGLLGSRRWIDFCWMALIVFGLILLLPLHVQQALDPLGVVFAFGAGACWAFYVLCGKRVAPVLGGDAAAIGMTVAMMVTAPIGLIEAGSSLMQLNVWAVGLAVAILSSAIPYSLEVKALRLLPAHVFGMLLSAAPAIGALAGFVILGETLTWLQVAAIFCVTFAAAGSALTVRPAGA</sequence>
<feature type="transmembrane region" description="Helical" evidence="1">
    <location>
        <begin position="73"/>
        <end position="92"/>
    </location>
</feature>
<dbReference type="OrthoDB" id="9815120at2"/>
<feature type="domain" description="EamA" evidence="2">
    <location>
        <begin position="150"/>
        <end position="279"/>
    </location>
</feature>
<feature type="transmembrane region" description="Helical" evidence="1">
    <location>
        <begin position="239"/>
        <end position="259"/>
    </location>
</feature>
<organism evidence="3 4">
    <name type="scientific">Neokomagataea tanensis</name>
    <dbReference type="NCBI Taxonomy" id="661191"/>
    <lineage>
        <taxon>Bacteria</taxon>
        <taxon>Pseudomonadati</taxon>
        <taxon>Pseudomonadota</taxon>
        <taxon>Alphaproteobacteria</taxon>
        <taxon>Acetobacterales</taxon>
        <taxon>Acetobacteraceae</taxon>
        <taxon>Neokomagataea</taxon>
    </lineage>
</organism>
<dbReference type="AlphaFoldDB" id="A0A4Y6V7G4"/>
<dbReference type="InterPro" id="IPR037185">
    <property type="entry name" value="EmrE-like"/>
</dbReference>
<feature type="transmembrane region" description="Helical" evidence="1">
    <location>
        <begin position="125"/>
        <end position="143"/>
    </location>
</feature>
<feature type="transmembrane region" description="Helical" evidence="1">
    <location>
        <begin position="44"/>
        <end position="61"/>
    </location>
</feature>
<evidence type="ECO:0000259" key="2">
    <source>
        <dbReference type="Pfam" id="PF00892"/>
    </source>
</evidence>
<keyword evidence="1" id="KW-1133">Transmembrane helix</keyword>
<dbReference type="SUPFAM" id="SSF103481">
    <property type="entry name" value="Multidrug resistance efflux transporter EmrE"/>
    <property type="match status" value="1"/>
</dbReference>
<accession>A0A4Y6V7G4</accession>
<evidence type="ECO:0000313" key="3">
    <source>
        <dbReference type="EMBL" id="QDH24466.1"/>
    </source>
</evidence>
<proteinExistence type="predicted"/>
<name>A0A4Y6V7G4_9PROT</name>
<feature type="transmembrane region" description="Helical" evidence="1">
    <location>
        <begin position="98"/>
        <end position="118"/>
    </location>
</feature>
<feature type="transmembrane region" description="Helical" evidence="1">
    <location>
        <begin position="207"/>
        <end position="227"/>
    </location>
</feature>
<dbReference type="GO" id="GO:0016020">
    <property type="term" value="C:membrane"/>
    <property type="evidence" value="ECO:0007669"/>
    <property type="project" value="InterPro"/>
</dbReference>
<dbReference type="KEGG" id="ntn:D5366_03540"/>
<reference evidence="3 4" key="1">
    <citation type="submission" date="2018-09" db="EMBL/GenBank/DDBJ databases">
        <title>The complete genome sequence of Neokomagataea tanensis NBRC 106556(T).</title>
        <authorList>
            <person name="Chua K.-O."/>
            <person name="See-Too W.-S."/>
            <person name="Hong K.-W."/>
            <person name="Yin W.-F."/>
            <person name="Chan K.-G."/>
        </authorList>
    </citation>
    <scope>NUCLEOTIDE SEQUENCE [LARGE SCALE GENOMIC DNA]</scope>
    <source>
        <strain evidence="4">AH13 \ NBRC 106556</strain>
    </source>
</reference>
<gene>
    <name evidence="3" type="ORF">D5366_03540</name>
</gene>
<keyword evidence="1" id="KW-0472">Membrane</keyword>
<evidence type="ECO:0000313" key="4">
    <source>
        <dbReference type="Proteomes" id="UP000317214"/>
    </source>
</evidence>
<dbReference type="Proteomes" id="UP000317214">
    <property type="component" value="Chromosome"/>
</dbReference>